<protein>
    <submittedName>
        <fullName evidence="1">Uncharacterized protein</fullName>
    </submittedName>
</protein>
<reference evidence="1 2" key="1">
    <citation type="submission" date="2007-10" db="EMBL/GenBank/DDBJ databases">
        <authorList>
            <person name="Yayanos A."/>
            <person name="Ferriera S."/>
            <person name="Johnson J."/>
            <person name="Kravitz S."/>
            <person name="Halpern A."/>
            <person name="Remington K."/>
            <person name="Beeson K."/>
            <person name="Tran B."/>
            <person name="Rogers Y.-H."/>
            <person name="Friedman R."/>
            <person name="Venter J.C."/>
        </authorList>
    </citation>
    <scope>NUCLEOTIDE SEQUENCE [LARGE SCALE GENOMIC DNA]</scope>
    <source>
        <strain evidence="1 2">KT99</strain>
    </source>
</reference>
<proteinExistence type="predicted"/>
<keyword evidence="2" id="KW-1185">Reference proteome</keyword>
<evidence type="ECO:0000313" key="2">
    <source>
        <dbReference type="Proteomes" id="UP000005839"/>
    </source>
</evidence>
<sequence>MHACMIFKYAVGRLITEPASMAKFEGDIDEGNRWRHNLSKTDMTQYDA</sequence>
<comment type="caution">
    <text evidence="1">The sequence shown here is derived from an EMBL/GenBank/DDBJ whole genome shotgun (WGS) entry which is preliminary data.</text>
</comment>
<gene>
    <name evidence="1" type="ORF">KT99_09463</name>
</gene>
<dbReference type="Proteomes" id="UP000005839">
    <property type="component" value="Unassembled WGS sequence"/>
</dbReference>
<dbReference type="EMBL" id="ABIC01000058">
    <property type="protein sequence ID" value="EDP98959.1"/>
    <property type="molecule type" value="Genomic_DNA"/>
</dbReference>
<organism evidence="1 2">
    <name type="scientific">Shewanella benthica KT99</name>
    <dbReference type="NCBI Taxonomy" id="314608"/>
    <lineage>
        <taxon>Bacteria</taxon>
        <taxon>Pseudomonadati</taxon>
        <taxon>Pseudomonadota</taxon>
        <taxon>Gammaproteobacteria</taxon>
        <taxon>Alteromonadales</taxon>
        <taxon>Shewanellaceae</taxon>
        <taxon>Shewanella</taxon>
    </lineage>
</organism>
<name>A9DJM7_9GAMM</name>
<dbReference type="AlphaFoldDB" id="A9DJM7"/>
<accession>A9DJM7</accession>
<evidence type="ECO:0000313" key="1">
    <source>
        <dbReference type="EMBL" id="EDP98959.1"/>
    </source>
</evidence>